<dbReference type="PANTHER" id="PTHR40254:SF1">
    <property type="entry name" value="BLR0577 PROTEIN"/>
    <property type="match status" value="1"/>
</dbReference>
<proteinExistence type="predicted"/>
<dbReference type="SUPFAM" id="SSF51905">
    <property type="entry name" value="FAD/NAD(P)-binding domain"/>
    <property type="match status" value="1"/>
</dbReference>
<dbReference type="InterPro" id="IPR036188">
    <property type="entry name" value="FAD/NAD-bd_sf"/>
</dbReference>
<accession>A0ABS2U1N5</accession>
<gene>
    <name evidence="3" type="ORF">ITX44_32890</name>
</gene>
<dbReference type="Proteomes" id="UP000749040">
    <property type="component" value="Unassembled WGS sequence"/>
</dbReference>
<protein>
    <submittedName>
        <fullName evidence="3">FAD/NAD(P)-binding protein</fullName>
    </submittedName>
</protein>
<dbReference type="RefSeq" id="WP_205362091.1">
    <property type="nucleotide sequence ID" value="NZ_JADKYB010000024.1"/>
</dbReference>
<name>A0ABS2U1N5_9ACTN</name>
<reference evidence="3 4" key="1">
    <citation type="submission" date="2021-01" db="EMBL/GenBank/DDBJ databases">
        <title>Streptomyces acididurans sp. nov., isolated from a peat swamp forest soil.</title>
        <authorList>
            <person name="Chantavorakit T."/>
            <person name="Duangmal K."/>
        </authorList>
    </citation>
    <scope>NUCLEOTIDE SEQUENCE [LARGE SCALE GENOMIC DNA]</scope>
    <source>
        <strain evidence="3 4">KK5PA1</strain>
    </source>
</reference>
<evidence type="ECO:0000256" key="1">
    <source>
        <dbReference type="SAM" id="MobiDB-lite"/>
    </source>
</evidence>
<organism evidence="3 4">
    <name type="scientific">Actinacidiphila acididurans</name>
    <dbReference type="NCBI Taxonomy" id="2784346"/>
    <lineage>
        <taxon>Bacteria</taxon>
        <taxon>Bacillati</taxon>
        <taxon>Actinomycetota</taxon>
        <taxon>Actinomycetes</taxon>
        <taxon>Kitasatosporales</taxon>
        <taxon>Streptomycetaceae</taxon>
        <taxon>Actinacidiphila</taxon>
    </lineage>
</organism>
<evidence type="ECO:0000313" key="3">
    <source>
        <dbReference type="EMBL" id="MBM9509262.1"/>
    </source>
</evidence>
<comment type="caution">
    <text evidence="3">The sequence shown here is derived from an EMBL/GenBank/DDBJ whole genome shotgun (WGS) entry which is preliminary data.</text>
</comment>
<evidence type="ECO:0000259" key="2">
    <source>
        <dbReference type="Pfam" id="PF13454"/>
    </source>
</evidence>
<dbReference type="PANTHER" id="PTHR40254">
    <property type="entry name" value="BLR0577 PROTEIN"/>
    <property type="match status" value="1"/>
</dbReference>
<dbReference type="InterPro" id="IPR052189">
    <property type="entry name" value="L-asp_N-monooxygenase_NS-form"/>
</dbReference>
<dbReference type="Pfam" id="PF13454">
    <property type="entry name" value="NAD_binding_9"/>
    <property type="match status" value="1"/>
</dbReference>
<dbReference type="EMBL" id="JADKYB010000024">
    <property type="protein sequence ID" value="MBM9509262.1"/>
    <property type="molecule type" value="Genomic_DNA"/>
</dbReference>
<keyword evidence="4" id="KW-1185">Reference proteome</keyword>
<dbReference type="InterPro" id="IPR038732">
    <property type="entry name" value="HpyO/CreE_NAD-binding"/>
</dbReference>
<feature type="region of interest" description="Disordered" evidence="1">
    <location>
        <begin position="160"/>
        <end position="180"/>
    </location>
</feature>
<sequence length="639" mass="69738">MSRTGTRPRVLIIGAGLAGTATAIRLLRCARKPLEVVLLERRPDYRSAGVAYHRDGNPWDHVFNIQAGRMSVFREDVHDFIRWANGEADRQDWPAPWDALEFVEQGPAPRRIFQDYLIDRLAEAQREAFPGVVLVEADGEAVDMELRAGGVDVTVCHVDGHEGTGYEPGPDPEPASDSDSARTVMSADHVILATGLELREPAFAAEVLDHPAFVRNPYSASGIRTMEALPPEASVAIVGSVLSAYDAASLLIRQGHTGRIHLISKSGTIFRTYPGGHEHGVIRLPCPTTLLEPYRNREEFLGRVRAEWETACAMVTREHPDVDPVILAERVTKAWEPYLPEAIEQIPTQELRGMLNEFGTALAALRVGAMEYTMSVIERAMNSADGPVRLLVGGVESITPTESGRLVVSVAGQGEKHTVEADLVVSNFGREADYHRVRQPLWRNLVRKGIAVPHERTGRGVEVDEHGTLVGADGQPTGPVSAVGVLREGDEIVRNGRTGAFAFNLAAIKNQSIAVAARAVEQLELVPDAEVGPEGLGSVMAQYRGHGGNTEEAARPGFEEAVVLEVRRLATRARKERELLDSRLDACIRTLGELPTPPLDASRHDLLMRVVVNRAAVERLTDVSVTPRQLRQQLGIANA</sequence>
<feature type="domain" description="FAD-dependent urate hydroxylase HpyO/Asp monooxygenase CreE-like FAD/NAD(P)-binding" evidence="2">
    <location>
        <begin position="12"/>
        <end position="160"/>
    </location>
</feature>
<dbReference type="Gene3D" id="3.50.50.60">
    <property type="entry name" value="FAD/NAD(P)-binding domain"/>
    <property type="match status" value="2"/>
</dbReference>
<evidence type="ECO:0000313" key="4">
    <source>
        <dbReference type="Proteomes" id="UP000749040"/>
    </source>
</evidence>